<geneLocation type="mitochondrion" evidence="1"/>
<proteinExistence type="predicted"/>
<organism evidence="1">
    <name type="scientific">Utricularia reniformis</name>
    <dbReference type="NCBI Taxonomy" id="192314"/>
    <lineage>
        <taxon>Eukaryota</taxon>
        <taxon>Viridiplantae</taxon>
        <taxon>Streptophyta</taxon>
        <taxon>Embryophyta</taxon>
        <taxon>Tracheophyta</taxon>
        <taxon>Spermatophyta</taxon>
        <taxon>Magnoliopsida</taxon>
        <taxon>eudicotyledons</taxon>
        <taxon>Gunneridae</taxon>
        <taxon>Pentapetalae</taxon>
        <taxon>asterids</taxon>
        <taxon>lamiids</taxon>
        <taxon>Lamiales</taxon>
        <taxon>Lentibulariaceae</taxon>
        <taxon>Utricularia</taxon>
    </lineage>
</organism>
<dbReference type="EMBL" id="KY774314">
    <property type="protein sequence ID" value="ART32415.1"/>
    <property type="molecule type" value="Genomic_DNA"/>
</dbReference>
<gene>
    <name evidence="1" type="ORF">AEK19_MT2270</name>
</gene>
<dbReference type="AlphaFoldDB" id="A0A1Y0B4N5"/>
<accession>A0A1Y0B4N5</accession>
<keyword evidence="1" id="KW-0496">Mitochondrion</keyword>
<reference evidence="1" key="1">
    <citation type="submission" date="2017-03" db="EMBL/GenBank/DDBJ databases">
        <title>The mitochondrial genome of the carnivorous plant Utricularia reniformis (Lentibulariaceae): structure, comparative analysis and evolutionary landmarks.</title>
        <authorList>
            <person name="Silva S.R."/>
            <person name="Alvarenga D.O."/>
            <person name="Michael T.P."/>
            <person name="Miranda V.F.O."/>
            <person name="Varani A.M."/>
        </authorList>
    </citation>
    <scope>NUCLEOTIDE SEQUENCE</scope>
</reference>
<protein>
    <submittedName>
        <fullName evidence="1">Uncharacterized protein</fullName>
    </submittedName>
</protein>
<evidence type="ECO:0000313" key="1">
    <source>
        <dbReference type="EMBL" id="ART32415.1"/>
    </source>
</evidence>
<sequence>MSCCWSCRWRARLPIQTSQLKSSQLPLLSVKLHNEFIW</sequence>
<name>A0A1Y0B4N5_9LAMI</name>